<dbReference type="AlphaFoldDB" id="A0A9W6NX59"/>
<dbReference type="SUPFAM" id="SSF53474">
    <property type="entry name" value="alpha/beta-Hydrolases"/>
    <property type="match status" value="1"/>
</dbReference>
<feature type="compositionally biased region" description="Basic and acidic residues" evidence="2">
    <location>
        <begin position="38"/>
        <end position="47"/>
    </location>
</feature>
<keyword evidence="1" id="KW-0378">Hydrolase</keyword>
<evidence type="ECO:0000313" key="4">
    <source>
        <dbReference type="EMBL" id="GLL13105.1"/>
    </source>
</evidence>
<dbReference type="InterPro" id="IPR029058">
    <property type="entry name" value="AB_hydrolase_fold"/>
</dbReference>
<dbReference type="GO" id="GO:0016787">
    <property type="term" value="F:hydrolase activity"/>
    <property type="evidence" value="ECO:0007669"/>
    <property type="project" value="UniProtKB-KW"/>
</dbReference>
<reference evidence="4" key="1">
    <citation type="journal article" date="2014" name="Int. J. Syst. Evol. Microbiol.">
        <title>Complete genome sequence of Corynebacterium casei LMG S-19264T (=DSM 44701T), isolated from a smear-ripened cheese.</title>
        <authorList>
            <consortium name="US DOE Joint Genome Institute (JGI-PGF)"/>
            <person name="Walter F."/>
            <person name="Albersmeier A."/>
            <person name="Kalinowski J."/>
            <person name="Ruckert C."/>
        </authorList>
    </citation>
    <scope>NUCLEOTIDE SEQUENCE</scope>
    <source>
        <strain evidence="4">VKM Ac-1069</strain>
    </source>
</reference>
<dbReference type="InterPro" id="IPR019826">
    <property type="entry name" value="Carboxylesterase_B_AS"/>
</dbReference>
<reference evidence="4" key="2">
    <citation type="submission" date="2023-01" db="EMBL/GenBank/DDBJ databases">
        <authorList>
            <person name="Sun Q."/>
            <person name="Evtushenko L."/>
        </authorList>
    </citation>
    <scope>NUCLEOTIDE SEQUENCE</scope>
    <source>
        <strain evidence="4">VKM Ac-1069</strain>
    </source>
</reference>
<accession>A0A9W6NX59</accession>
<dbReference type="PANTHER" id="PTHR48081:SF33">
    <property type="entry name" value="KYNURENINE FORMAMIDASE"/>
    <property type="match status" value="1"/>
</dbReference>
<dbReference type="Pfam" id="PF20434">
    <property type="entry name" value="BD-FAE"/>
    <property type="match status" value="1"/>
</dbReference>
<dbReference type="InterPro" id="IPR050300">
    <property type="entry name" value="GDXG_lipolytic_enzyme"/>
</dbReference>
<organism evidence="4 5">
    <name type="scientific">Pseudonocardia halophobica</name>
    <dbReference type="NCBI Taxonomy" id="29401"/>
    <lineage>
        <taxon>Bacteria</taxon>
        <taxon>Bacillati</taxon>
        <taxon>Actinomycetota</taxon>
        <taxon>Actinomycetes</taxon>
        <taxon>Pseudonocardiales</taxon>
        <taxon>Pseudonocardiaceae</taxon>
        <taxon>Pseudonocardia</taxon>
    </lineage>
</organism>
<gene>
    <name evidence="4" type="ORF">GCM10017577_42480</name>
</gene>
<evidence type="ECO:0000313" key="5">
    <source>
        <dbReference type="Proteomes" id="UP001143463"/>
    </source>
</evidence>
<protein>
    <recommendedName>
        <fullName evidence="3">BD-FAE-like domain-containing protein</fullName>
    </recommendedName>
</protein>
<sequence length="456" mass="47599">MSCGLTATLRDEVAGGLGRTDVSEEAGEIRGPPRARIGRIDGDHGSEGARMGRTGTVAGILGVLAAVGARRPVLRRWPTSVAQMAACTPASEMPVADALAHAALAAGGVAELVRGPRSGRVAALATIGTNAAAAAALAGLRADARRSAVVLQEALAPLGVTGLDRPIPGAARRVRDRARGAGRYVVAQDVAYGPEPEHRLDVWARRDLHLLRDGGPAPVLLQVHGGAWTLGSRTQEAQPLMAYLAARGWVCVTVDYRLAPAARWPAMIVDVKRALGWIREHVADFGGDPGFVAVTGGSAGGHLAALTALTPNDPAYQPGFEEVDTSVQAAVPFYGVHDFTADDQGLWNLLEGKVIGTSYAADEATYRAASPVHRAGPDAPPFLVVHGDTDTVAGVGQSRRLVARLRAVSREPVCYAELPHAQHGFDGLPTARTAYTVRAVHRFLTAVHTRTTAPTG</sequence>
<evidence type="ECO:0000256" key="1">
    <source>
        <dbReference type="ARBA" id="ARBA00022801"/>
    </source>
</evidence>
<dbReference type="PROSITE" id="PS00122">
    <property type="entry name" value="CARBOXYLESTERASE_B_1"/>
    <property type="match status" value="1"/>
</dbReference>
<evidence type="ECO:0000256" key="2">
    <source>
        <dbReference type="SAM" id="MobiDB-lite"/>
    </source>
</evidence>
<keyword evidence="5" id="KW-1185">Reference proteome</keyword>
<feature type="region of interest" description="Disordered" evidence="2">
    <location>
        <begin position="16"/>
        <end position="51"/>
    </location>
</feature>
<evidence type="ECO:0000259" key="3">
    <source>
        <dbReference type="Pfam" id="PF20434"/>
    </source>
</evidence>
<dbReference type="PANTHER" id="PTHR48081">
    <property type="entry name" value="AB HYDROLASE SUPERFAMILY PROTEIN C4A8.06C"/>
    <property type="match status" value="1"/>
</dbReference>
<comment type="caution">
    <text evidence="4">The sequence shown here is derived from an EMBL/GenBank/DDBJ whole genome shotgun (WGS) entry which is preliminary data.</text>
</comment>
<proteinExistence type="predicted"/>
<dbReference type="EMBL" id="BSFQ01000019">
    <property type="protein sequence ID" value="GLL13105.1"/>
    <property type="molecule type" value="Genomic_DNA"/>
</dbReference>
<dbReference type="Proteomes" id="UP001143463">
    <property type="component" value="Unassembled WGS sequence"/>
</dbReference>
<name>A0A9W6NX59_9PSEU</name>
<dbReference type="InterPro" id="IPR049492">
    <property type="entry name" value="BD-FAE-like_dom"/>
</dbReference>
<feature type="domain" description="BD-FAE-like" evidence="3">
    <location>
        <begin position="214"/>
        <end position="405"/>
    </location>
</feature>
<dbReference type="Gene3D" id="3.40.50.1820">
    <property type="entry name" value="alpha/beta hydrolase"/>
    <property type="match status" value="1"/>
</dbReference>